<dbReference type="Proteomes" id="UP000005268">
    <property type="component" value="Chromosome"/>
</dbReference>
<accession>I3V128</accession>
<evidence type="ECO:0000313" key="1">
    <source>
        <dbReference type="EMBL" id="AFK71449.1"/>
    </source>
</evidence>
<dbReference type="KEGG" id="ppi:YSA_08656"/>
<reference evidence="1 2" key="1">
    <citation type="journal article" date="2012" name="J. Bacteriol.">
        <title>Complete Genome Sequence of the Naphthalene-Degrading Pseudomonas putida Strain ND6.</title>
        <authorList>
            <person name="Li S."/>
            <person name="Zhao H."/>
            <person name="Li Y."/>
            <person name="Niu S."/>
            <person name="Cai B."/>
        </authorList>
    </citation>
    <scope>NUCLEOTIDE SEQUENCE [LARGE SCALE GENOMIC DNA]</scope>
    <source>
        <strain evidence="1 2">ND6</strain>
    </source>
</reference>
<dbReference type="HOGENOM" id="CLU_3357877_0_0_6"/>
<protein>
    <submittedName>
        <fullName evidence="1">Uncharacterized protein</fullName>
    </submittedName>
</protein>
<sequence length="36" mass="4015">MAYLRNQTANPLASKTEAQKSWLIEQGFPGSGLHLR</sequence>
<evidence type="ECO:0000313" key="2">
    <source>
        <dbReference type="Proteomes" id="UP000005268"/>
    </source>
</evidence>
<organism evidence="1 2">
    <name type="scientific">Pseudomonas putida ND6</name>
    <dbReference type="NCBI Taxonomy" id="231023"/>
    <lineage>
        <taxon>Bacteria</taxon>
        <taxon>Pseudomonadati</taxon>
        <taxon>Pseudomonadota</taxon>
        <taxon>Gammaproteobacteria</taxon>
        <taxon>Pseudomonadales</taxon>
        <taxon>Pseudomonadaceae</taxon>
        <taxon>Pseudomonas</taxon>
    </lineage>
</organism>
<dbReference type="AlphaFoldDB" id="I3V128"/>
<gene>
    <name evidence="1" type="ORF">YSA_08656</name>
</gene>
<proteinExistence type="predicted"/>
<name>I3V128_PSEPU</name>
<dbReference type="EMBL" id="CP003588">
    <property type="protein sequence ID" value="AFK71449.1"/>
    <property type="molecule type" value="Genomic_DNA"/>
</dbReference>